<name>F5W028_9STRE</name>
<comment type="caution">
    <text evidence="2">The sequence shown here is derived from an EMBL/GenBank/DDBJ whole genome shotgun (WGS) entry which is preliminary data.</text>
</comment>
<reference evidence="2 3" key="1">
    <citation type="submission" date="2011-04" db="EMBL/GenBank/DDBJ databases">
        <authorList>
            <person name="Durkin A.S."/>
            <person name="Radune D."/>
            <person name="Hostetler J."/>
            <person name="Torralba M."/>
            <person name="Gillis M."/>
            <person name="Methe B."/>
            <person name="Sutton G."/>
            <person name="Nelson K.E."/>
        </authorList>
    </citation>
    <scope>NUCLEOTIDE SEQUENCE [LARGE SCALE GENOMIC DNA]</scope>
    <source>
        <strain evidence="2 3">SK1076</strain>
    </source>
</reference>
<accession>F5W028</accession>
<evidence type="ECO:0000313" key="2">
    <source>
        <dbReference type="EMBL" id="EGL86886.1"/>
    </source>
</evidence>
<feature type="compositionally biased region" description="Acidic residues" evidence="1">
    <location>
        <begin position="71"/>
        <end position="80"/>
    </location>
</feature>
<dbReference type="Proteomes" id="UP000010138">
    <property type="component" value="Unassembled WGS sequence"/>
</dbReference>
<evidence type="ECO:0000313" key="3">
    <source>
        <dbReference type="Proteomes" id="UP000010138"/>
    </source>
</evidence>
<proteinExistence type="predicted"/>
<dbReference type="OrthoDB" id="2300838at2"/>
<dbReference type="RefSeq" id="WP_006150454.1">
    <property type="nucleotide sequence ID" value="NZ_AFNN01000011.1"/>
</dbReference>
<gene>
    <name evidence="2" type="ORF">HMPREF9967_1043</name>
</gene>
<dbReference type="AlphaFoldDB" id="F5W028"/>
<dbReference type="EMBL" id="AFNN01000011">
    <property type="protein sequence ID" value="EGL86886.1"/>
    <property type="molecule type" value="Genomic_DNA"/>
</dbReference>
<sequence>MSYTVIRPFKDLNDPEKHDYSVGDVFPREGHEPTETFINGLLNGLNSAGSIFIEEVPDKKPKKTKAKPVVEEEPATEEEE</sequence>
<feature type="region of interest" description="Disordered" evidence="1">
    <location>
        <begin position="56"/>
        <end position="80"/>
    </location>
</feature>
<evidence type="ECO:0000256" key="1">
    <source>
        <dbReference type="SAM" id="MobiDB-lite"/>
    </source>
</evidence>
<organism evidence="2 3">
    <name type="scientific">Streptococcus infantis SK1076</name>
    <dbReference type="NCBI Taxonomy" id="1005705"/>
    <lineage>
        <taxon>Bacteria</taxon>
        <taxon>Bacillati</taxon>
        <taxon>Bacillota</taxon>
        <taxon>Bacilli</taxon>
        <taxon>Lactobacillales</taxon>
        <taxon>Streptococcaceae</taxon>
        <taxon>Streptococcus</taxon>
    </lineage>
</organism>
<protein>
    <submittedName>
        <fullName evidence="2">Uncharacterized protein</fullName>
    </submittedName>
</protein>